<evidence type="ECO:0000313" key="23">
    <source>
        <dbReference type="Ensembl" id="ENSACCP00020023086.1"/>
    </source>
</evidence>
<sequence>MPSALAIFTCRPNSHPFQERHVYLDEPVKIGRSVARCRPAQNNATFDCKVLSRNHALVWFDHKTGKFYLQDTKSSNGTFINSQRLSRGSEESPPCEIMSGDIIQFGVDVTENTRKVTHGCIVSTIKLFLPDGMEARLRSDVIHAPLPSPVDKVAANTPSMYSQELFQLSQYLQEALHREQMLEQKLATLQRLLAVTQEASDTSWQALIDEDRLLSRLEVMGNQLQACSKNQTEDSIRKELIALQEDKHNYETTAKESLRRVLQEKIEVVRKLSEVERSLSNTEDECTHLKEMNERTQEELRELANKYNGAVNEIKDLSDKLKVAEGRQEEIQQKGLAEKKELQHKIDEMEEREQELQAKIEALQADNDFTNERLTALQDKIIDEGHLTKVEETKLLKENQARVKESDLSDTLSPSKEKSSDDTTDAQMDDQDLNEPIAKVALLKDELQGAQSETEAKQEIQQLHKELIEAQELARTSKQKCFELQALLEEERKAYRVQVEESNKQINVLQAQLRRLQEDIENLREEKENEISSTRDELVSAQNEILSLQQVAEKAASERDTDISALQDELQTVRAELELWRKDASDYEKEIVNLQASFQLRCQQCEDQQKEEATRLKGELEKLKAEWSALEAECVTLRKENTMLTSELQRQEKELSSSQKQSLALTSDISVLEMSRKELENQMGSLREKHQRDAASLKSQLSEAESQAKDVQKEYERTQTVLSELKAKYEMAEQENQSLTEELKQCKENLKLLQEKGNNRQWPWMPVMAALVAVTAVVLYPGLTRASP</sequence>
<comment type="function">
    <text evidence="14">Associates with the striatin-interacting phosphatase and kinase (STRIPAK) core complex, forming the extended (SIKE1:SLMAP)STRIPAK complex. The (SIKE1:SLMAP)STRIPAK complex dephosphorylates STK3 leading to the inhibition of Hippo signaling and the control of cell growth. May play a role during myoblast fusion.</text>
</comment>
<evidence type="ECO:0000256" key="21">
    <source>
        <dbReference type="SAM" id="Phobius"/>
    </source>
</evidence>
<name>A0A663FE71_AQUCH</name>
<dbReference type="PANTHER" id="PTHR15715">
    <property type="entry name" value="CENTROSOMAL PROTEIN OF 170 KDA"/>
    <property type="match status" value="1"/>
</dbReference>
<evidence type="ECO:0000256" key="1">
    <source>
        <dbReference type="ARBA" id="ARBA00004300"/>
    </source>
</evidence>
<evidence type="ECO:0000256" key="5">
    <source>
        <dbReference type="ARBA" id="ARBA00022553"/>
    </source>
</evidence>
<keyword evidence="11 21" id="KW-0472">Membrane</keyword>
<comment type="subcellular location">
    <subcellularLocation>
        <location evidence="15">Cell membrane</location>
        <location evidence="15">Sarcolemma</location>
        <topology evidence="15">Single-pass type IV membrane protein</topology>
    </subcellularLocation>
    <subcellularLocation>
        <location evidence="1">Cytoplasm</location>
        <location evidence="1">Cytoskeleton</location>
        <location evidence="1">Microtubule organizing center</location>
        <location evidence="1">Centrosome</location>
    </subcellularLocation>
    <subcellularLocation>
        <location evidence="2">Endoplasmic reticulum membrane</location>
        <topology evidence="2">Single-pass membrane protein</topology>
    </subcellularLocation>
    <subcellularLocation>
        <location evidence="13">Mitochondrion membrane</location>
        <topology evidence="13">Single-pass type IV membrane protein</topology>
    </subcellularLocation>
</comment>
<reference evidence="23" key="2">
    <citation type="submission" date="2025-09" db="UniProtKB">
        <authorList>
            <consortium name="Ensembl"/>
        </authorList>
    </citation>
    <scope>IDENTIFICATION</scope>
</reference>
<feature type="compositionally biased region" description="Acidic residues" evidence="20">
    <location>
        <begin position="422"/>
        <end position="432"/>
    </location>
</feature>
<feature type="transmembrane region" description="Helical" evidence="21">
    <location>
        <begin position="762"/>
        <end position="783"/>
    </location>
</feature>
<dbReference type="InterPro" id="IPR000253">
    <property type="entry name" value="FHA_dom"/>
</dbReference>
<evidence type="ECO:0000256" key="11">
    <source>
        <dbReference type="ARBA" id="ARBA00023136"/>
    </source>
</evidence>
<keyword evidence="5" id="KW-0597">Phosphoprotein</keyword>
<dbReference type="SMART" id="SM00240">
    <property type="entry name" value="FHA"/>
    <property type="match status" value="1"/>
</dbReference>
<dbReference type="GO" id="GO:0072659">
    <property type="term" value="P:protein localization to plasma membrane"/>
    <property type="evidence" value="ECO:0007669"/>
    <property type="project" value="TreeGrafter"/>
</dbReference>
<dbReference type="AlphaFoldDB" id="A0A663FE71"/>
<evidence type="ECO:0000256" key="12">
    <source>
        <dbReference type="ARBA" id="ARBA00023212"/>
    </source>
</evidence>
<dbReference type="FunFam" id="2.60.200.20:FF:000003">
    <property type="entry name" value="sarcolemmal membrane-associated protein isoform X2"/>
    <property type="match status" value="1"/>
</dbReference>
<comment type="similarity">
    <text evidence="16">Belongs to the SLMAP family.</text>
</comment>
<dbReference type="InterPro" id="IPR008984">
    <property type="entry name" value="SMAD_FHA_dom_sf"/>
</dbReference>
<evidence type="ECO:0000256" key="3">
    <source>
        <dbReference type="ARBA" id="ARBA00022475"/>
    </source>
</evidence>
<evidence type="ECO:0000259" key="22">
    <source>
        <dbReference type="PROSITE" id="PS50006"/>
    </source>
</evidence>
<dbReference type="CDD" id="cd21911">
    <property type="entry name" value="CC1_SLMAP"/>
    <property type="match status" value="1"/>
</dbReference>
<dbReference type="InterPro" id="IPR051176">
    <property type="entry name" value="Cent_Immune-Sig_Mod"/>
</dbReference>
<feature type="domain" description="FHA" evidence="22">
    <location>
        <begin position="28"/>
        <end position="85"/>
    </location>
</feature>
<evidence type="ECO:0000256" key="2">
    <source>
        <dbReference type="ARBA" id="ARBA00004389"/>
    </source>
</evidence>
<keyword evidence="24" id="KW-1185">Reference proteome</keyword>
<proteinExistence type="inferred from homology"/>
<gene>
    <name evidence="23" type="primary">SLMAP</name>
</gene>
<keyword evidence="3" id="KW-1003">Cell membrane</keyword>
<evidence type="ECO:0000256" key="4">
    <source>
        <dbReference type="ARBA" id="ARBA00022490"/>
    </source>
</evidence>
<evidence type="ECO:0000256" key="16">
    <source>
        <dbReference type="ARBA" id="ARBA00061687"/>
    </source>
</evidence>
<keyword evidence="4" id="KW-0963">Cytoplasm</keyword>
<dbReference type="PANTHER" id="PTHR15715:SF22">
    <property type="entry name" value="SARCOLEMMAL MEMBRANE-ASSOCIATED PROTEIN"/>
    <property type="match status" value="1"/>
</dbReference>
<protein>
    <recommendedName>
        <fullName evidence="18">Sarcolemmal membrane-associated protein</fullName>
    </recommendedName>
</protein>
<dbReference type="Proteomes" id="UP000472275">
    <property type="component" value="Chromosome 20"/>
</dbReference>
<evidence type="ECO:0000256" key="10">
    <source>
        <dbReference type="ARBA" id="ARBA00023128"/>
    </source>
</evidence>
<reference evidence="23" key="1">
    <citation type="submission" date="2025-08" db="UniProtKB">
        <authorList>
            <consortium name="Ensembl"/>
        </authorList>
    </citation>
    <scope>IDENTIFICATION</scope>
</reference>
<feature type="coiled-coil region" evidence="19">
    <location>
        <begin position="265"/>
        <end position="380"/>
    </location>
</feature>
<keyword evidence="12" id="KW-0206">Cytoskeleton</keyword>
<evidence type="ECO:0000256" key="14">
    <source>
        <dbReference type="ARBA" id="ARBA00057671"/>
    </source>
</evidence>
<feature type="compositionally biased region" description="Basic and acidic residues" evidence="20">
    <location>
        <begin position="680"/>
        <end position="695"/>
    </location>
</feature>
<dbReference type="GeneTree" id="ENSGT00940000157660"/>
<evidence type="ECO:0000256" key="17">
    <source>
        <dbReference type="ARBA" id="ARBA00066015"/>
    </source>
</evidence>
<keyword evidence="9 19" id="KW-0175">Coiled coil</keyword>
<dbReference type="Gene3D" id="2.60.200.20">
    <property type="match status" value="1"/>
</dbReference>
<evidence type="ECO:0000256" key="6">
    <source>
        <dbReference type="ARBA" id="ARBA00022692"/>
    </source>
</evidence>
<dbReference type="PROSITE" id="PS50006">
    <property type="entry name" value="FHA_DOMAIN"/>
    <property type="match status" value="1"/>
</dbReference>
<dbReference type="Gene3D" id="1.10.287.1490">
    <property type="match status" value="1"/>
</dbReference>
<dbReference type="GO" id="GO:0005789">
    <property type="term" value="C:endoplasmic reticulum membrane"/>
    <property type="evidence" value="ECO:0007669"/>
    <property type="project" value="UniProtKB-SubCell"/>
</dbReference>
<evidence type="ECO:0000256" key="8">
    <source>
        <dbReference type="ARBA" id="ARBA00022989"/>
    </source>
</evidence>
<evidence type="ECO:0000256" key="9">
    <source>
        <dbReference type="ARBA" id="ARBA00023054"/>
    </source>
</evidence>
<feature type="compositionally biased region" description="Basic and acidic residues" evidence="20">
    <location>
        <begin position="398"/>
        <end position="407"/>
    </location>
</feature>
<dbReference type="Pfam" id="PF00498">
    <property type="entry name" value="FHA"/>
    <property type="match status" value="1"/>
</dbReference>
<dbReference type="GO" id="GO:0031966">
    <property type="term" value="C:mitochondrial membrane"/>
    <property type="evidence" value="ECO:0007669"/>
    <property type="project" value="UniProtKB-SubCell"/>
</dbReference>
<feature type="coiled-coil region" evidence="19">
    <location>
        <begin position="172"/>
        <end position="199"/>
    </location>
</feature>
<keyword evidence="7" id="KW-0256">Endoplasmic reticulum</keyword>
<evidence type="ECO:0000256" key="7">
    <source>
        <dbReference type="ARBA" id="ARBA00022824"/>
    </source>
</evidence>
<dbReference type="GO" id="GO:0005813">
    <property type="term" value="C:centrosome"/>
    <property type="evidence" value="ECO:0007669"/>
    <property type="project" value="UniProtKB-SubCell"/>
</dbReference>
<feature type="region of interest" description="Disordered" evidence="20">
    <location>
        <begin position="398"/>
        <end position="432"/>
    </location>
</feature>
<feature type="compositionally biased region" description="Basic and acidic residues" evidence="20">
    <location>
        <begin position="706"/>
        <end position="715"/>
    </location>
</feature>
<dbReference type="GO" id="GO:1900825">
    <property type="term" value="P:regulation of membrane depolarization during cardiac muscle cell action potential"/>
    <property type="evidence" value="ECO:0007669"/>
    <property type="project" value="TreeGrafter"/>
</dbReference>
<comment type="subunit">
    <text evidence="17">Homodimer. Interacts with myosin. Interacts with SIKE1 and both associate with the STRIPAK core complex composed of PP2A catalytic and scaffolding subunits, the striatins (PP2A regulatory subunits), the striatin-associated proteins MOB4, STRIP1 and STRIP2, PDCD10 and members of the STE20 kinases, such as STK24 and STK26. Interacts (via FHA domain) with STK3 (when phosphorylated); the interaction associates STK3 with the STRIPAK complex.</text>
</comment>
<dbReference type="Ensembl" id="ENSACCT00020024102.1">
    <property type="protein sequence ID" value="ENSACCP00020023086.1"/>
    <property type="gene ID" value="ENSACCG00020015774.1"/>
</dbReference>
<evidence type="ECO:0000256" key="15">
    <source>
        <dbReference type="ARBA" id="ARBA00060409"/>
    </source>
</evidence>
<keyword evidence="6 21" id="KW-0812">Transmembrane</keyword>
<evidence type="ECO:0000313" key="24">
    <source>
        <dbReference type="Proteomes" id="UP000472275"/>
    </source>
</evidence>
<dbReference type="GO" id="GO:0042383">
    <property type="term" value="C:sarcolemma"/>
    <property type="evidence" value="ECO:0007669"/>
    <property type="project" value="UniProtKB-SubCell"/>
</dbReference>
<keyword evidence="8 21" id="KW-1133">Transmembrane helix</keyword>
<evidence type="ECO:0000256" key="19">
    <source>
        <dbReference type="SAM" id="Coils"/>
    </source>
</evidence>
<dbReference type="SUPFAM" id="SSF49879">
    <property type="entry name" value="SMAD/FHA domain"/>
    <property type="match status" value="1"/>
</dbReference>
<evidence type="ECO:0000256" key="13">
    <source>
        <dbReference type="ARBA" id="ARBA00046294"/>
    </source>
</evidence>
<dbReference type="CDD" id="cd22679">
    <property type="entry name" value="FHA_SLMAP"/>
    <property type="match status" value="1"/>
</dbReference>
<evidence type="ECO:0000256" key="20">
    <source>
        <dbReference type="SAM" id="MobiDB-lite"/>
    </source>
</evidence>
<keyword evidence="10" id="KW-0496">Mitochondrion</keyword>
<accession>A0A663FE71</accession>
<evidence type="ECO:0000256" key="18">
    <source>
        <dbReference type="ARBA" id="ARBA00074026"/>
    </source>
</evidence>
<organism evidence="23 24">
    <name type="scientific">Aquila chrysaetos chrysaetos</name>
    <dbReference type="NCBI Taxonomy" id="223781"/>
    <lineage>
        <taxon>Eukaryota</taxon>
        <taxon>Metazoa</taxon>
        <taxon>Chordata</taxon>
        <taxon>Craniata</taxon>
        <taxon>Vertebrata</taxon>
        <taxon>Euteleostomi</taxon>
        <taxon>Archelosauria</taxon>
        <taxon>Archosauria</taxon>
        <taxon>Dinosauria</taxon>
        <taxon>Saurischia</taxon>
        <taxon>Theropoda</taxon>
        <taxon>Coelurosauria</taxon>
        <taxon>Aves</taxon>
        <taxon>Neognathae</taxon>
        <taxon>Neoaves</taxon>
        <taxon>Telluraves</taxon>
        <taxon>Accipitrimorphae</taxon>
        <taxon>Accipitriformes</taxon>
        <taxon>Accipitridae</taxon>
        <taxon>Accipitrinae</taxon>
        <taxon>Aquila</taxon>
    </lineage>
</organism>
<feature type="region of interest" description="Disordered" evidence="20">
    <location>
        <begin position="680"/>
        <end position="715"/>
    </location>
</feature>